<accession>A0A915I551</accession>
<name>A0A915I551_ROMCU</name>
<sequence>MSISKKINDFKPYPEVNSQPTKLSVQYTEKNITFCEVEAHHSFYVYNPLARLLIENRYDCILACSYHRLCEASNFVTEANLCFLHGSKPKRMKQSKTLDSYLVSTTFDYHCLIRSIDEPIP</sequence>
<evidence type="ECO:0000259" key="1">
    <source>
        <dbReference type="Pfam" id="PF00024"/>
    </source>
</evidence>
<dbReference type="InterPro" id="IPR003609">
    <property type="entry name" value="Pan_app"/>
</dbReference>
<dbReference type="Proteomes" id="UP000887565">
    <property type="component" value="Unplaced"/>
</dbReference>
<proteinExistence type="predicted"/>
<reference evidence="3" key="1">
    <citation type="submission" date="2022-11" db="UniProtKB">
        <authorList>
            <consortium name="WormBaseParasite"/>
        </authorList>
    </citation>
    <scope>IDENTIFICATION</scope>
</reference>
<protein>
    <recommendedName>
        <fullName evidence="1">Apple domain-containing protein</fullName>
    </recommendedName>
</protein>
<dbReference type="AlphaFoldDB" id="A0A915I551"/>
<keyword evidence="2" id="KW-1185">Reference proteome</keyword>
<feature type="domain" description="Apple" evidence="1">
    <location>
        <begin position="43"/>
        <end position="109"/>
    </location>
</feature>
<dbReference type="WBParaSite" id="nRc.2.0.1.t08886-RA">
    <property type="protein sequence ID" value="nRc.2.0.1.t08886-RA"/>
    <property type="gene ID" value="nRc.2.0.1.g08886"/>
</dbReference>
<organism evidence="2 3">
    <name type="scientific">Romanomermis culicivorax</name>
    <name type="common">Nematode worm</name>
    <dbReference type="NCBI Taxonomy" id="13658"/>
    <lineage>
        <taxon>Eukaryota</taxon>
        <taxon>Metazoa</taxon>
        <taxon>Ecdysozoa</taxon>
        <taxon>Nematoda</taxon>
        <taxon>Enoplea</taxon>
        <taxon>Dorylaimia</taxon>
        <taxon>Mermithida</taxon>
        <taxon>Mermithoidea</taxon>
        <taxon>Mermithidae</taxon>
        <taxon>Romanomermis</taxon>
    </lineage>
</organism>
<dbReference type="Pfam" id="PF00024">
    <property type="entry name" value="PAN_1"/>
    <property type="match status" value="1"/>
</dbReference>
<evidence type="ECO:0000313" key="2">
    <source>
        <dbReference type="Proteomes" id="UP000887565"/>
    </source>
</evidence>
<evidence type="ECO:0000313" key="3">
    <source>
        <dbReference type="WBParaSite" id="nRc.2.0.1.t08886-RA"/>
    </source>
</evidence>